<comment type="similarity">
    <text evidence="2">Belongs to the wax synthase family.</text>
</comment>
<dbReference type="InParanoid" id="A0A1B7NBD6"/>
<protein>
    <recommendedName>
        <fullName evidence="7">Wax synthase domain-containing protein</fullName>
    </recommendedName>
</protein>
<dbReference type="PANTHER" id="PTHR31595:SF53">
    <property type="entry name" value="ACETYLTRANSFERASE SIRH"/>
    <property type="match status" value="1"/>
</dbReference>
<evidence type="ECO:0000313" key="8">
    <source>
        <dbReference type="EMBL" id="OAX42183.1"/>
    </source>
</evidence>
<accession>A0A1B7NBD6</accession>
<feature type="domain" description="Wax synthase" evidence="7">
    <location>
        <begin position="213"/>
        <end position="298"/>
    </location>
</feature>
<comment type="subcellular location">
    <subcellularLocation>
        <location evidence="1">Membrane</location>
        <topology evidence="1">Multi-pass membrane protein</topology>
    </subcellularLocation>
</comment>
<gene>
    <name evidence="8" type="ORF">K503DRAFT_734175</name>
</gene>
<evidence type="ECO:0000259" key="7">
    <source>
        <dbReference type="Pfam" id="PF13813"/>
    </source>
</evidence>
<dbReference type="GO" id="GO:0016020">
    <property type="term" value="C:membrane"/>
    <property type="evidence" value="ECO:0007669"/>
    <property type="project" value="UniProtKB-SubCell"/>
</dbReference>
<evidence type="ECO:0000256" key="5">
    <source>
        <dbReference type="ARBA" id="ARBA00022989"/>
    </source>
</evidence>
<keyword evidence="9" id="KW-1185">Reference proteome</keyword>
<keyword evidence="4" id="KW-0812">Transmembrane</keyword>
<dbReference type="Proteomes" id="UP000092154">
    <property type="component" value="Unassembled WGS sequence"/>
</dbReference>
<evidence type="ECO:0000256" key="6">
    <source>
        <dbReference type="ARBA" id="ARBA00023136"/>
    </source>
</evidence>
<dbReference type="GO" id="GO:0006629">
    <property type="term" value="P:lipid metabolic process"/>
    <property type="evidence" value="ECO:0007669"/>
    <property type="project" value="InterPro"/>
</dbReference>
<evidence type="ECO:0000256" key="4">
    <source>
        <dbReference type="ARBA" id="ARBA00022692"/>
    </source>
</evidence>
<dbReference type="GO" id="GO:0008374">
    <property type="term" value="F:O-acyltransferase activity"/>
    <property type="evidence" value="ECO:0007669"/>
    <property type="project" value="InterPro"/>
</dbReference>
<organism evidence="8 9">
    <name type="scientific">Rhizopogon vinicolor AM-OR11-026</name>
    <dbReference type="NCBI Taxonomy" id="1314800"/>
    <lineage>
        <taxon>Eukaryota</taxon>
        <taxon>Fungi</taxon>
        <taxon>Dikarya</taxon>
        <taxon>Basidiomycota</taxon>
        <taxon>Agaricomycotina</taxon>
        <taxon>Agaricomycetes</taxon>
        <taxon>Agaricomycetidae</taxon>
        <taxon>Boletales</taxon>
        <taxon>Suillineae</taxon>
        <taxon>Rhizopogonaceae</taxon>
        <taxon>Rhizopogon</taxon>
    </lineage>
</organism>
<evidence type="ECO:0000313" key="9">
    <source>
        <dbReference type="Proteomes" id="UP000092154"/>
    </source>
</evidence>
<dbReference type="EMBL" id="KV448162">
    <property type="protein sequence ID" value="OAX42183.1"/>
    <property type="molecule type" value="Genomic_DNA"/>
</dbReference>
<name>A0A1B7NBD6_9AGAM</name>
<evidence type="ECO:0000256" key="1">
    <source>
        <dbReference type="ARBA" id="ARBA00004141"/>
    </source>
</evidence>
<dbReference type="AlphaFoldDB" id="A0A1B7NBD6"/>
<dbReference type="PANTHER" id="PTHR31595">
    <property type="entry name" value="LONG-CHAIN-ALCOHOL O-FATTY-ACYLTRANSFERASE 3-RELATED"/>
    <property type="match status" value="1"/>
</dbReference>
<dbReference type="InterPro" id="IPR044851">
    <property type="entry name" value="Wax_synthase"/>
</dbReference>
<keyword evidence="6" id="KW-0472">Membrane</keyword>
<proteinExistence type="inferred from homology"/>
<evidence type="ECO:0000256" key="3">
    <source>
        <dbReference type="ARBA" id="ARBA00022679"/>
    </source>
</evidence>
<dbReference type="InterPro" id="IPR032805">
    <property type="entry name" value="Wax_synthase_dom"/>
</dbReference>
<dbReference type="STRING" id="1314800.A0A1B7NBD6"/>
<keyword evidence="3" id="KW-0808">Transferase</keyword>
<evidence type="ECO:0000256" key="2">
    <source>
        <dbReference type="ARBA" id="ARBA00007282"/>
    </source>
</evidence>
<sequence>MNPLVPFIYARIPGIILQAVITLDLRAPWNVAACAGVLYACWICGQHAKTGIIFIDYSIGMEFAITAMDAIHLTLLVRPLHVFRQLKQTESADKLSWFERFTWAADLCGSPRGVGWHHQVKLPEETTKSRKEFVLARLMRAAKHYVWFDLGLFYMKHNPVFKSPAAFASQTNFVHRFLGCFVYVGTNYCMVNVVHALIVAVVVSCTSAETSSWPNIFGKWEDTYTIRRFWGRTWQQFLRRFLAPFGKKTASFLGFKPGTSGSAYTQLFTGFFVSAITHAGGDAMTNPSRIGVSCPFFIIQAFIITFEDMVIAAAQRAGIKETKWTRVLGYVWVASWFIVTATQWNTVISVAGVENGGLLIPFQYFPPSLCDILLKLSV</sequence>
<reference evidence="8 9" key="1">
    <citation type="submission" date="2016-06" db="EMBL/GenBank/DDBJ databases">
        <title>Comparative genomics of the ectomycorrhizal sister species Rhizopogon vinicolor and Rhizopogon vesiculosus (Basidiomycota: Boletales) reveals a divergence of the mating type B locus.</title>
        <authorList>
            <consortium name="DOE Joint Genome Institute"/>
            <person name="Mujic A.B."/>
            <person name="Kuo A."/>
            <person name="Tritt A."/>
            <person name="Lipzen A."/>
            <person name="Chen C."/>
            <person name="Johnson J."/>
            <person name="Sharma A."/>
            <person name="Barry K."/>
            <person name="Grigoriev I.V."/>
            <person name="Spatafora J.W."/>
        </authorList>
    </citation>
    <scope>NUCLEOTIDE SEQUENCE [LARGE SCALE GENOMIC DNA]</scope>
    <source>
        <strain evidence="8 9">AM-OR11-026</strain>
    </source>
</reference>
<dbReference type="OrthoDB" id="1077582at2759"/>
<dbReference type="Pfam" id="PF13813">
    <property type="entry name" value="MBOAT_2"/>
    <property type="match status" value="1"/>
</dbReference>
<keyword evidence="5" id="KW-1133">Transmembrane helix</keyword>